<evidence type="ECO:0000313" key="4">
    <source>
        <dbReference type="Proteomes" id="UP001485043"/>
    </source>
</evidence>
<feature type="compositionally biased region" description="Basic and acidic residues" evidence="1">
    <location>
        <begin position="1"/>
        <end position="56"/>
    </location>
</feature>
<feature type="compositionally biased region" description="Acidic residues" evidence="1">
    <location>
        <begin position="88"/>
        <end position="110"/>
    </location>
</feature>
<keyword evidence="4" id="KW-1185">Reference proteome</keyword>
<reference evidence="3 4" key="1">
    <citation type="journal article" date="2024" name="Nat. Commun.">
        <title>Phylogenomics reveals the evolutionary origins of lichenization in chlorophyte algae.</title>
        <authorList>
            <person name="Puginier C."/>
            <person name="Libourel C."/>
            <person name="Otte J."/>
            <person name="Skaloud P."/>
            <person name="Haon M."/>
            <person name="Grisel S."/>
            <person name="Petersen M."/>
            <person name="Berrin J.G."/>
            <person name="Delaux P.M."/>
            <person name="Dal Grande F."/>
            <person name="Keller J."/>
        </authorList>
    </citation>
    <scope>NUCLEOTIDE SEQUENCE [LARGE SCALE GENOMIC DNA]</scope>
    <source>
        <strain evidence="3 4">SAG 2523</strain>
    </source>
</reference>
<feature type="compositionally biased region" description="Basic and acidic residues" evidence="1">
    <location>
        <begin position="71"/>
        <end position="80"/>
    </location>
</feature>
<accession>A0AAW1T8I4</accession>
<evidence type="ECO:0000259" key="2">
    <source>
        <dbReference type="Pfam" id="PF06991"/>
    </source>
</evidence>
<dbReference type="AlphaFoldDB" id="A0AAW1T8I4"/>
<dbReference type="PANTHER" id="PTHR15327">
    <property type="entry name" value="MICROFIBRIL-ASSOCIATED PROTEIN"/>
    <property type="match status" value="1"/>
</dbReference>
<evidence type="ECO:0000313" key="3">
    <source>
        <dbReference type="EMBL" id="KAK9864841.1"/>
    </source>
</evidence>
<gene>
    <name evidence="3" type="ORF">WJX84_011330</name>
</gene>
<feature type="region of interest" description="Disordered" evidence="1">
    <location>
        <begin position="1"/>
        <end position="126"/>
    </location>
</feature>
<dbReference type="Proteomes" id="UP001485043">
    <property type="component" value="Unassembled WGS sequence"/>
</dbReference>
<feature type="domain" description="Micro-fibrillar-associated protein 1 C-terminal" evidence="2">
    <location>
        <begin position="172"/>
        <end position="307"/>
    </location>
</feature>
<dbReference type="InterPro" id="IPR009730">
    <property type="entry name" value="MFAP1_C"/>
</dbReference>
<protein>
    <recommendedName>
        <fullName evidence="2">Micro-fibrillar-associated protein 1 C-terminal domain-containing protein</fullName>
    </recommendedName>
</protein>
<dbReference type="InterPro" id="IPR033194">
    <property type="entry name" value="MFAP1"/>
</dbReference>
<sequence length="343" mass="40351">MAGRRAEKEVNKSRADPASVKREAALARRRDSSARVVEDGLRPDADDLVGTRRGHDAEEEDEEVIAARRQAVRDRLRKQQEAQPAAAEELEEEEEDEEEGSSEYETDSEEEYGRQMLKPVFVPKTNRETIEERDALEKEEAEAAIKQKLRLEDRKKETKEIVVERIRAEEAAEAEYELWRQRELRRIRRDREEKEREIREGEERELLKNMSAEERAAWERDHPKLGDEAPKKKWRFLQKYWHKGAFFQEASDNPYTDERAENIFRRDFSNPTGEDKMDKTVLPKIMQVKNFGRRGRTKWTHLVDQDTTEFDNDIAPTADIRKKFVGKTAGTQDVFEKPPKPVR</sequence>
<proteinExistence type="predicted"/>
<organism evidence="3 4">
    <name type="scientific">Apatococcus fuscideae</name>
    <dbReference type="NCBI Taxonomy" id="2026836"/>
    <lineage>
        <taxon>Eukaryota</taxon>
        <taxon>Viridiplantae</taxon>
        <taxon>Chlorophyta</taxon>
        <taxon>core chlorophytes</taxon>
        <taxon>Trebouxiophyceae</taxon>
        <taxon>Chlorellales</taxon>
        <taxon>Chlorellaceae</taxon>
        <taxon>Apatococcus</taxon>
    </lineage>
</organism>
<comment type="caution">
    <text evidence="3">The sequence shown here is derived from an EMBL/GenBank/DDBJ whole genome shotgun (WGS) entry which is preliminary data.</text>
</comment>
<evidence type="ECO:0000256" key="1">
    <source>
        <dbReference type="SAM" id="MobiDB-lite"/>
    </source>
</evidence>
<name>A0AAW1T8I4_9CHLO</name>
<dbReference type="EMBL" id="JALJOV010000309">
    <property type="protein sequence ID" value="KAK9864841.1"/>
    <property type="molecule type" value="Genomic_DNA"/>
</dbReference>
<dbReference type="Pfam" id="PF06991">
    <property type="entry name" value="MFAP1"/>
    <property type="match status" value="1"/>
</dbReference>